<protein>
    <submittedName>
        <fullName evidence="1">Uncharacterized protein</fullName>
    </submittedName>
</protein>
<evidence type="ECO:0000313" key="1">
    <source>
        <dbReference type="EnsemblPlants" id="TuG1812G0100004460.01.T01.cds279731"/>
    </source>
</evidence>
<name>A0A8R7K5S4_TRIUA</name>
<reference evidence="2" key="1">
    <citation type="journal article" date="2013" name="Nature">
        <title>Draft genome of the wheat A-genome progenitor Triticum urartu.</title>
        <authorList>
            <person name="Ling H.Q."/>
            <person name="Zhao S."/>
            <person name="Liu D."/>
            <person name="Wang J."/>
            <person name="Sun H."/>
            <person name="Zhang C."/>
            <person name="Fan H."/>
            <person name="Li D."/>
            <person name="Dong L."/>
            <person name="Tao Y."/>
            <person name="Gao C."/>
            <person name="Wu H."/>
            <person name="Li Y."/>
            <person name="Cui Y."/>
            <person name="Guo X."/>
            <person name="Zheng S."/>
            <person name="Wang B."/>
            <person name="Yu K."/>
            <person name="Liang Q."/>
            <person name="Yang W."/>
            <person name="Lou X."/>
            <person name="Chen J."/>
            <person name="Feng M."/>
            <person name="Jian J."/>
            <person name="Zhang X."/>
            <person name="Luo G."/>
            <person name="Jiang Y."/>
            <person name="Liu J."/>
            <person name="Wang Z."/>
            <person name="Sha Y."/>
            <person name="Zhang B."/>
            <person name="Wu H."/>
            <person name="Tang D."/>
            <person name="Shen Q."/>
            <person name="Xue P."/>
            <person name="Zou S."/>
            <person name="Wang X."/>
            <person name="Liu X."/>
            <person name="Wang F."/>
            <person name="Yang Y."/>
            <person name="An X."/>
            <person name="Dong Z."/>
            <person name="Zhang K."/>
            <person name="Zhang X."/>
            <person name="Luo M.C."/>
            <person name="Dvorak J."/>
            <person name="Tong Y."/>
            <person name="Wang J."/>
            <person name="Yang H."/>
            <person name="Li Z."/>
            <person name="Wang D."/>
            <person name="Zhang A."/>
            <person name="Wang J."/>
        </authorList>
    </citation>
    <scope>NUCLEOTIDE SEQUENCE</scope>
    <source>
        <strain evidence="2">cv. G1812</strain>
    </source>
</reference>
<dbReference type="Gramene" id="TuG1812G0100004460.01.T01">
    <property type="protein sequence ID" value="TuG1812G0100004460.01.T01.cds279731"/>
    <property type="gene ID" value="TuG1812G0100004460.01"/>
</dbReference>
<dbReference type="EnsemblPlants" id="TuG1812G0100004460.01.T01">
    <property type="protein sequence ID" value="TuG1812G0100004460.01.T01.cds279731"/>
    <property type="gene ID" value="TuG1812G0100004460.01"/>
</dbReference>
<dbReference type="Proteomes" id="UP000015106">
    <property type="component" value="Chromosome 1"/>
</dbReference>
<reference evidence="1" key="3">
    <citation type="submission" date="2022-06" db="UniProtKB">
        <authorList>
            <consortium name="EnsemblPlants"/>
        </authorList>
    </citation>
    <scope>IDENTIFICATION</scope>
</reference>
<evidence type="ECO:0000313" key="2">
    <source>
        <dbReference type="Proteomes" id="UP000015106"/>
    </source>
</evidence>
<accession>A0A8R7K5S4</accession>
<reference evidence="1" key="2">
    <citation type="submission" date="2018-03" db="EMBL/GenBank/DDBJ databases">
        <title>The Triticum urartu genome reveals the dynamic nature of wheat genome evolution.</title>
        <authorList>
            <person name="Ling H."/>
            <person name="Ma B."/>
            <person name="Shi X."/>
            <person name="Liu H."/>
            <person name="Dong L."/>
            <person name="Sun H."/>
            <person name="Cao Y."/>
            <person name="Gao Q."/>
            <person name="Zheng S."/>
            <person name="Li Y."/>
            <person name="Yu Y."/>
            <person name="Du H."/>
            <person name="Qi M."/>
            <person name="Li Y."/>
            <person name="Yu H."/>
            <person name="Cui Y."/>
            <person name="Wang N."/>
            <person name="Chen C."/>
            <person name="Wu H."/>
            <person name="Zhao Y."/>
            <person name="Zhang J."/>
            <person name="Li Y."/>
            <person name="Zhou W."/>
            <person name="Zhang B."/>
            <person name="Hu W."/>
            <person name="Eijk M."/>
            <person name="Tang J."/>
            <person name="Witsenboer H."/>
            <person name="Zhao S."/>
            <person name="Li Z."/>
            <person name="Zhang A."/>
            <person name="Wang D."/>
            <person name="Liang C."/>
        </authorList>
    </citation>
    <scope>NUCLEOTIDE SEQUENCE [LARGE SCALE GENOMIC DNA]</scope>
    <source>
        <strain evidence="1">cv. G1812</strain>
    </source>
</reference>
<proteinExistence type="predicted"/>
<keyword evidence="2" id="KW-1185">Reference proteome</keyword>
<sequence>MFQVYVMSVRIERTIGRIAFGRGGRKNRN</sequence>
<organism evidence="1 2">
    <name type="scientific">Triticum urartu</name>
    <name type="common">Red wild einkorn</name>
    <name type="synonym">Crithodium urartu</name>
    <dbReference type="NCBI Taxonomy" id="4572"/>
    <lineage>
        <taxon>Eukaryota</taxon>
        <taxon>Viridiplantae</taxon>
        <taxon>Streptophyta</taxon>
        <taxon>Embryophyta</taxon>
        <taxon>Tracheophyta</taxon>
        <taxon>Spermatophyta</taxon>
        <taxon>Magnoliopsida</taxon>
        <taxon>Liliopsida</taxon>
        <taxon>Poales</taxon>
        <taxon>Poaceae</taxon>
        <taxon>BOP clade</taxon>
        <taxon>Pooideae</taxon>
        <taxon>Triticodae</taxon>
        <taxon>Triticeae</taxon>
        <taxon>Triticinae</taxon>
        <taxon>Triticum</taxon>
    </lineage>
</organism>
<dbReference type="AlphaFoldDB" id="A0A8R7K5S4"/>